<gene>
    <name evidence="1" type="ORF">Tci_892475</name>
</gene>
<dbReference type="AlphaFoldDB" id="A0A699UGN0"/>
<reference evidence="1" key="1">
    <citation type="journal article" date="2019" name="Sci. Rep.">
        <title>Draft genome of Tanacetum cinerariifolium, the natural source of mosquito coil.</title>
        <authorList>
            <person name="Yamashiro T."/>
            <person name="Shiraishi A."/>
            <person name="Satake H."/>
            <person name="Nakayama K."/>
        </authorList>
    </citation>
    <scope>NUCLEOTIDE SEQUENCE</scope>
</reference>
<feature type="non-terminal residue" evidence="1">
    <location>
        <position position="1"/>
    </location>
</feature>
<dbReference type="EMBL" id="BKCJ011322619">
    <property type="protein sequence ID" value="GFD20506.1"/>
    <property type="molecule type" value="Genomic_DNA"/>
</dbReference>
<name>A0A699UGN0_TANCI</name>
<protein>
    <submittedName>
        <fullName evidence="1">Uncharacterized protein</fullName>
    </submittedName>
</protein>
<accession>A0A699UGN0</accession>
<sequence>IASGPERQPYVTAGAQEVAKGAPDVNKGGQHGKAERRVRLHGMRFFQVYYMEGLQSITDNGSC</sequence>
<comment type="caution">
    <text evidence="1">The sequence shown here is derived from an EMBL/GenBank/DDBJ whole genome shotgun (WGS) entry which is preliminary data.</text>
</comment>
<organism evidence="1">
    <name type="scientific">Tanacetum cinerariifolium</name>
    <name type="common">Dalmatian daisy</name>
    <name type="synonym">Chrysanthemum cinerariifolium</name>
    <dbReference type="NCBI Taxonomy" id="118510"/>
    <lineage>
        <taxon>Eukaryota</taxon>
        <taxon>Viridiplantae</taxon>
        <taxon>Streptophyta</taxon>
        <taxon>Embryophyta</taxon>
        <taxon>Tracheophyta</taxon>
        <taxon>Spermatophyta</taxon>
        <taxon>Magnoliopsida</taxon>
        <taxon>eudicotyledons</taxon>
        <taxon>Gunneridae</taxon>
        <taxon>Pentapetalae</taxon>
        <taxon>asterids</taxon>
        <taxon>campanulids</taxon>
        <taxon>Asterales</taxon>
        <taxon>Asteraceae</taxon>
        <taxon>Asteroideae</taxon>
        <taxon>Anthemideae</taxon>
        <taxon>Anthemidinae</taxon>
        <taxon>Tanacetum</taxon>
    </lineage>
</organism>
<evidence type="ECO:0000313" key="1">
    <source>
        <dbReference type="EMBL" id="GFD20506.1"/>
    </source>
</evidence>
<proteinExistence type="predicted"/>